<keyword evidence="7" id="KW-1185">Reference proteome</keyword>
<keyword evidence="1" id="KW-0813">Transport</keyword>
<evidence type="ECO:0000256" key="1">
    <source>
        <dbReference type="ARBA" id="ARBA00022448"/>
    </source>
</evidence>
<feature type="domain" description="ABC transporter" evidence="5">
    <location>
        <begin position="3"/>
        <end position="235"/>
    </location>
</feature>
<dbReference type="SMART" id="SM00382">
    <property type="entry name" value="AAA"/>
    <property type="match status" value="1"/>
</dbReference>
<dbReference type="RefSeq" id="WP_063679905.1">
    <property type="nucleotide sequence ID" value="NZ_LSEF01000073.1"/>
</dbReference>
<dbReference type="GO" id="GO:0005524">
    <property type="term" value="F:ATP binding"/>
    <property type="evidence" value="ECO:0007669"/>
    <property type="project" value="UniProtKB-KW"/>
</dbReference>
<comment type="caution">
    <text evidence="6">The sequence shown here is derived from an EMBL/GenBank/DDBJ whole genome shotgun (WGS) entry which is preliminary data.</text>
</comment>
<dbReference type="Pfam" id="PF00005">
    <property type="entry name" value="ABC_tran"/>
    <property type="match status" value="1"/>
</dbReference>
<evidence type="ECO:0000256" key="3">
    <source>
        <dbReference type="ARBA" id="ARBA00022840"/>
    </source>
</evidence>
<dbReference type="AlphaFoldDB" id="A0A176Z1P9"/>
<evidence type="ECO:0000313" key="6">
    <source>
        <dbReference type="EMBL" id="OAF13908.1"/>
    </source>
</evidence>
<gene>
    <name evidence="6" type="ORF">AXW67_18170</name>
</gene>
<dbReference type="InterPro" id="IPR003439">
    <property type="entry name" value="ABC_transporter-like_ATP-bd"/>
</dbReference>
<accession>A0A176Z1P9</accession>
<sequence>MLLEARGITKAFGSFKAVDDASVTLEQGDILGLIGPNGAGKSTFFNCLTGDLKATSGRVLFGGRDITDFTPELRAELGLARTFQVPQTFEGMTVLENVMIGAFLRSSHRAEAETKAHAVLERVGMSRLAEASARSLGTPGRKRLEIARALATEPKVLLLDEAMAGLNANEVKLAIDLVRDIHRSGITLVIVEHIMEVIMSLASRVMVFHQGKEIARGSPREVTSNPAVIAAYLGTRAAKAAAGHTPIELMGGPLT</sequence>
<dbReference type="CDD" id="cd03219">
    <property type="entry name" value="ABC_Mj1267_LivG_branched"/>
    <property type="match status" value="1"/>
</dbReference>
<dbReference type="InterPro" id="IPR051120">
    <property type="entry name" value="ABC_AA/LPS_Transport"/>
</dbReference>
<dbReference type="GO" id="GO:1903805">
    <property type="term" value="P:L-valine import across plasma membrane"/>
    <property type="evidence" value="ECO:0007669"/>
    <property type="project" value="TreeGrafter"/>
</dbReference>
<reference evidence="6 7" key="1">
    <citation type="submission" date="2016-02" db="EMBL/GenBank/DDBJ databases">
        <title>Draft genome sequence of the strain BR 10247T Bradyrhizobium neotropicale isolated from nodules of Centrolobium paraense.</title>
        <authorList>
            <person name="Simoes-Araujo J.L."/>
            <person name="Barauna A.C."/>
            <person name="Silva K."/>
            <person name="Zilli J.E."/>
        </authorList>
    </citation>
    <scope>NUCLEOTIDE SEQUENCE [LARGE SCALE GENOMIC DNA]</scope>
    <source>
        <strain evidence="6 7">BR 10247</strain>
    </source>
</reference>
<dbReference type="GO" id="GO:0015808">
    <property type="term" value="P:L-alanine transport"/>
    <property type="evidence" value="ECO:0007669"/>
    <property type="project" value="TreeGrafter"/>
</dbReference>
<dbReference type="SUPFAM" id="SSF52540">
    <property type="entry name" value="P-loop containing nucleoside triphosphate hydrolases"/>
    <property type="match status" value="1"/>
</dbReference>
<dbReference type="GO" id="GO:0015188">
    <property type="term" value="F:L-isoleucine transmembrane transporter activity"/>
    <property type="evidence" value="ECO:0007669"/>
    <property type="project" value="TreeGrafter"/>
</dbReference>
<proteinExistence type="predicted"/>
<dbReference type="PANTHER" id="PTHR45772">
    <property type="entry name" value="CONSERVED COMPONENT OF ABC TRANSPORTER FOR NATURAL AMINO ACIDS-RELATED"/>
    <property type="match status" value="1"/>
</dbReference>
<keyword evidence="2" id="KW-0547">Nucleotide-binding</keyword>
<evidence type="ECO:0000256" key="4">
    <source>
        <dbReference type="ARBA" id="ARBA00024722"/>
    </source>
</evidence>
<dbReference type="GO" id="GO:0005886">
    <property type="term" value="C:plasma membrane"/>
    <property type="evidence" value="ECO:0007669"/>
    <property type="project" value="TreeGrafter"/>
</dbReference>
<dbReference type="InterPro" id="IPR027417">
    <property type="entry name" value="P-loop_NTPase"/>
</dbReference>
<dbReference type="Pfam" id="PF12399">
    <property type="entry name" value="BCA_ABC_TP_C"/>
    <property type="match status" value="1"/>
</dbReference>
<dbReference type="EMBL" id="LSEF01000073">
    <property type="protein sequence ID" value="OAF13908.1"/>
    <property type="molecule type" value="Genomic_DNA"/>
</dbReference>
<comment type="function">
    <text evidence="4">Involved in beta-(1--&gt;2)glucan export. Transmembrane domains (TMD) form a pore in the inner membrane and the ATP-binding domain (NBD) is responsible for energy generation.</text>
</comment>
<dbReference type="GO" id="GO:0042941">
    <property type="term" value="P:D-alanine transmembrane transport"/>
    <property type="evidence" value="ECO:0007669"/>
    <property type="project" value="TreeGrafter"/>
</dbReference>
<dbReference type="InterPro" id="IPR003593">
    <property type="entry name" value="AAA+_ATPase"/>
</dbReference>
<evidence type="ECO:0000256" key="2">
    <source>
        <dbReference type="ARBA" id="ARBA00022741"/>
    </source>
</evidence>
<dbReference type="InterPro" id="IPR032823">
    <property type="entry name" value="BCA_ABC_TP_C"/>
</dbReference>
<dbReference type="GO" id="GO:0005304">
    <property type="term" value="F:L-valine transmembrane transporter activity"/>
    <property type="evidence" value="ECO:0007669"/>
    <property type="project" value="TreeGrafter"/>
</dbReference>
<dbReference type="Gene3D" id="3.40.50.300">
    <property type="entry name" value="P-loop containing nucleotide triphosphate hydrolases"/>
    <property type="match status" value="1"/>
</dbReference>
<dbReference type="PROSITE" id="PS50893">
    <property type="entry name" value="ABC_TRANSPORTER_2"/>
    <property type="match status" value="1"/>
</dbReference>
<name>A0A176Z1P9_9BRAD</name>
<dbReference type="PANTHER" id="PTHR45772:SF7">
    <property type="entry name" value="AMINO ACID ABC TRANSPORTER ATP-BINDING PROTEIN"/>
    <property type="match status" value="1"/>
</dbReference>
<keyword evidence="3 6" id="KW-0067">ATP-binding</keyword>
<dbReference type="GO" id="GO:0016887">
    <property type="term" value="F:ATP hydrolysis activity"/>
    <property type="evidence" value="ECO:0007669"/>
    <property type="project" value="InterPro"/>
</dbReference>
<dbReference type="GO" id="GO:1903806">
    <property type="term" value="P:L-isoleucine import across plasma membrane"/>
    <property type="evidence" value="ECO:0007669"/>
    <property type="project" value="TreeGrafter"/>
</dbReference>
<evidence type="ECO:0000313" key="7">
    <source>
        <dbReference type="Proteomes" id="UP000077173"/>
    </source>
</evidence>
<dbReference type="GO" id="GO:0015192">
    <property type="term" value="F:L-phenylalanine transmembrane transporter activity"/>
    <property type="evidence" value="ECO:0007669"/>
    <property type="project" value="TreeGrafter"/>
</dbReference>
<organism evidence="6 7">
    <name type="scientific">Bradyrhizobium neotropicale</name>
    <dbReference type="NCBI Taxonomy" id="1497615"/>
    <lineage>
        <taxon>Bacteria</taxon>
        <taxon>Pseudomonadati</taxon>
        <taxon>Pseudomonadota</taxon>
        <taxon>Alphaproteobacteria</taxon>
        <taxon>Hyphomicrobiales</taxon>
        <taxon>Nitrobacteraceae</taxon>
        <taxon>Bradyrhizobium</taxon>
    </lineage>
</organism>
<evidence type="ECO:0000259" key="5">
    <source>
        <dbReference type="PROSITE" id="PS50893"/>
    </source>
</evidence>
<protein>
    <submittedName>
        <fullName evidence="6">ABC transporter ATP-binding protein</fullName>
    </submittedName>
</protein>
<dbReference type="Proteomes" id="UP000077173">
    <property type="component" value="Unassembled WGS sequence"/>
</dbReference>